<comment type="caution">
    <text evidence="2">The sequence shown here is derived from an EMBL/GenBank/DDBJ whole genome shotgun (WGS) entry which is preliminary data.</text>
</comment>
<evidence type="ECO:0000313" key="3">
    <source>
        <dbReference type="Proteomes" id="UP000233551"/>
    </source>
</evidence>
<protein>
    <submittedName>
        <fullName evidence="2">Uncharacterized protein</fullName>
    </submittedName>
</protein>
<sequence>MNSSLLREQKTRVHSAEAPIPTPTPLMATSDAASRPSPSSSRPSLSASATGTTSWVATSFSCSWSVFSMGEAVGTSIGLDYQNLLPVHRHPPPPPAPLPLDSVLVRELSLSGP</sequence>
<proteinExistence type="predicted"/>
<accession>A0A2I0GJX4</accession>
<dbReference type="EMBL" id="PGOL01045032">
    <property type="protein sequence ID" value="PKH63823.1"/>
    <property type="molecule type" value="Genomic_DNA"/>
</dbReference>
<feature type="region of interest" description="Disordered" evidence="1">
    <location>
        <begin position="1"/>
        <end position="52"/>
    </location>
</feature>
<feature type="compositionally biased region" description="Low complexity" evidence="1">
    <location>
        <begin position="28"/>
        <end position="50"/>
    </location>
</feature>
<dbReference type="Proteomes" id="UP000233551">
    <property type="component" value="Unassembled WGS sequence"/>
</dbReference>
<name>A0A2I0GJX4_PUNGR</name>
<keyword evidence="3" id="KW-1185">Reference proteome</keyword>
<dbReference type="AlphaFoldDB" id="A0A2I0GJX4"/>
<gene>
    <name evidence="2" type="ORF">CRG98_050258</name>
</gene>
<reference evidence="2 3" key="1">
    <citation type="submission" date="2017-11" db="EMBL/GenBank/DDBJ databases">
        <title>De-novo sequencing of pomegranate (Punica granatum L.) genome.</title>
        <authorList>
            <person name="Akparov Z."/>
            <person name="Amiraslanov A."/>
            <person name="Hajiyeva S."/>
            <person name="Abbasov M."/>
            <person name="Kaur K."/>
            <person name="Hamwieh A."/>
            <person name="Solovyev V."/>
            <person name="Salamov A."/>
            <person name="Braich B."/>
            <person name="Kosarev P."/>
            <person name="Mahmoud A."/>
            <person name="Hajiyev E."/>
            <person name="Babayeva S."/>
            <person name="Izzatullayeva V."/>
            <person name="Mammadov A."/>
            <person name="Mammadov A."/>
            <person name="Sharifova S."/>
            <person name="Ojaghi J."/>
            <person name="Eynullazada K."/>
            <person name="Bayramov B."/>
            <person name="Abdulazimova A."/>
            <person name="Shahmuradov I."/>
        </authorList>
    </citation>
    <scope>NUCLEOTIDE SEQUENCE [LARGE SCALE GENOMIC DNA]</scope>
    <source>
        <strain evidence="3">cv. AG2017</strain>
        <tissue evidence="2">Leaf</tissue>
    </source>
</reference>
<evidence type="ECO:0000256" key="1">
    <source>
        <dbReference type="SAM" id="MobiDB-lite"/>
    </source>
</evidence>
<evidence type="ECO:0000313" key="2">
    <source>
        <dbReference type="EMBL" id="PKH63823.1"/>
    </source>
</evidence>
<organism evidence="2 3">
    <name type="scientific">Punica granatum</name>
    <name type="common">Pomegranate</name>
    <dbReference type="NCBI Taxonomy" id="22663"/>
    <lineage>
        <taxon>Eukaryota</taxon>
        <taxon>Viridiplantae</taxon>
        <taxon>Streptophyta</taxon>
        <taxon>Embryophyta</taxon>
        <taxon>Tracheophyta</taxon>
        <taxon>Spermatophyta</taxon>
        <taxon>Magnoliopsida</taxon>
        <taxon>eudicotyledons</taxon>
        <taxon>Gunneridae</taxon>
        <taxon>Pentapetalae</taxon>
        <taxon>rosids</taxon>
        <taxon>malvids</taxon>
        <taxon>Myrtales</taxon>
        <taxon>Lythraceae</taxon>
        <taxon>Punica</taxon>
    </lineage>
</organism>